<protein>
    <submittedName>
        <fullName evidence="1">Uncharacterized protein</fullName>
    </submittedName>
</protein>
<comment type="caution">
    <text evidence="1">The sequence shown here is derived from an EMBL/GenBank/DDBJ whole genome shotgun (WGS) entry which is preliminary data.</text>
</comment>
<dbReference type="AlphaFoldDB" id="A0AAW2WNL9"/>
<proteinExistence type="predicted"/>
<sequence>MSNKPVMLQRLGSSSNLKLRMPEVRRFSFRHWHKFLGLSKPVKFLAALQHCVVGKMGRRLVRKFWQGSRLGIIPVTQSRRAFVGLAVRISSPRNSTILQWLSFIPSMLVKYLIFVLGERIIQWQRGE</sequence>
<reference evidence="1" key="1">
    <citation type="submission" date="2020-06" db="EMBL/GenBank/DDBJ databases">
        <authorList>
            <person name="Li T."/>
            <person name="Hu X."/>
            <person name="Zhang T."/>
            <person name="Song X."/>
            <person name="Zhang H."/>
            <person name="Dai N."/>
            <person name="Sheng W."/>
            <person name="Hou X."/>
            <person name="Wei L."/>
        </authorList>
    </citation>
    <scope>NUCLEOTIDE SEQUENCE</scope>
    <source>
        <strain evidence="1">KEN1</strain>
        <tissue evidence="1">Leaf</tissue>
    </source>
</reference>
<name>A0AAW2WNL9_9LAMI</name>
<reference evidence="1" key="2">
    <citation type="journal article" date="2024" name="Plant">
        <title>Genomic evolution and insights into agronomic trait innovations of Sesamum species.</title>
        <authorList>
            <person name="Miao H."/>
            <person name="Wang L."/>
            <person name="Qu L."/>
            <person name="Liu H."/>
            <person name="Sun Y."/>
            <person name="Le M."/>
            <person name="Wang Q."/>
            <person name="Wei S."/>
            <person name="Zheng Y."/>
            <person name="Lin W."/>
            <person name="Duan Y."/>
            <person name="Cao H."/>
            <person name="Xiong S."/>
            <person name="Wang X."/>
            <person name="Wei L."/>
            <person name="Li C."/>
            <person name="Ma Q."/>
            <person name="Ju M."/>
            <person name="Zhao R."/>
            <person name="Li G."/>
            <person name="Mu C."/>
            <person name="Tian Q."/>
            <person name="Mei H."/>
            <person name="Zhang T."/>
            <person name="Gao T."/>
            <person name="Zhang H."/>
        </authorList>
    </citation>
    <scope>NUCLEOTIDE SEQUENCE</scope>
    <source>
        <strain evidence="1">KEN1</strain>
    </source>
</reference>
<accession>A0AAW2WNL9</accession>
<organism evidence="1">
    <name type="scientific">Sesamum latifolium</name>
    <dbReference type="NCBI Taxonomy" id="2727402"/>
    <lineage>
        <taxon>Eukaryota</taxon>
        <taxon>Viridiplantae</taxon>
        <taxon>Streptophyta</taxon>
        <taxon>Embryophyta</taxon>
        <taxon>Tracheophyta</taxon>
        <taxon>Spermatophyta</taxon>
        <taxon>Magnoliopsida</taxon>
        <taxon>eudicotyledons</taxon>
        <taxon>Gunneridae</taxon>
        <taxon>Pentapetalae</taxon>
        <taxon>asterids</taxon>
        <taxon>lamiids</taxon>
        <taxon>Lamiales</taxon>
        <taxon>Pedaliaceae</taxon>
        <taxon>Sesamum</taxon>
    </lineage>
</organism>
<dbReference type="EMBL" id="JACGWN010000007">
    <property type="protein sequence ID" value="KAL0442970.1"/>
    <property type="molecule type" value="Genomic_DNA"/>
</dbReference>
<evidence type="ECO:0000313" key="1">
    <source>
        <dbReference type="EMBL" id="KAL0442970.1"/>
    </source>
</evidence>
<gene>
    <name evidence="1" type="ORF">Slati_2019700</name>
</gene>